<gene>
    <name evidence="1" type="ORF">DEBURN_LOCUS9514</name>
</gene>
<dbReference type="EMBL" id="CAJVPK010001875">
    <property type="protein sequence ID" value="CAG8600911.1"/>
    <property type="molecule type" value="Genomic_DNA"/>
</dbReference>
<sequence>MHLENDIRVVGFAFAHVSDNESFIKTESNEPNMLTRSWERLFKTPTILLYDNEYSDVVDWGSFAKNQTQQGKLNIVDRFKLHLGKLPDDRKPTLPEKLHKKKDQRHKRAITDYLRKMGEVNIKWERNDNELQDKRTMRECAYLAGLIGTLDSETLQFTSEPEAAAIYCFTKKSLREFYSGDKKGFMIVDCGGGTVDLTTREFINENELDEITVRSGDFCGSSFIDQDFLKYMEGIWGKSVMNNLGDCYKQRMIQKFCEVIKFPFTDKFPDSTFELDLSEFKKILSKIPGIDLNPINESEWSVILEYDTVKKMFDEQVDKIIQMIHKQLRDSGEKCSTIFLVGGFSESEYLQNRVKKEFETMVTHFSIPMDPIAAVVRGAVIYGLRMNLIKSSTIDPSKIKPIIQNRRLKYTYGVKTSSFVEGKEDDEKSTIKLTQKFSCIGDARVGTSVKVDQEFEEIYSPFFPWQDAIKIQIYTTQKLDVKTCDEPGVELLGELEVELPDLISPLLLLTKRPVLFSLTFAKEEIKAKAKNLLDRTSGTS</sequence>
<evidence type="ECO:0000313" key="2">
    <source>
        <dbReference type="Proteomes" id="UP000789706"/>
    </source>
</evidence>
<reference evidence="1" key="1">
    <citation type="submission" date="2021-06" db="EMBL/GenBank/DDBJ databases">
        <authorList>
            <person name="Kallberg Y."/>
            <person name="Tangrot J."/>
            <person name="Rosling A."/>
        </authorList>
    </citation>
    <scope>NUCLEOTIDE SEQUENCE</scope>
    <source>
        <strain evidence="1">AZ414A</strain>
    </source>
</reference>
<name>A0A9N9CER9_9GLOM</name>
<protein>
    <submittedName>
        <fullName evidence="1">6198_t:CDS:1</fullName>
    </submittedName>
</protein>
<dbReference type="PANTHER" id="PTHR14187:SF5">
    <property type="entry name" value="HEAT SHOCK 70 KDA PROTEIN 12A"/>
    <property type="match status" value="1"/>
</dbReference>
<dbReference type="OrthoDB" id="2963168at2759"/>
<comment type="caution">
    <text evidence="1">The sequence shown here is derived from an EMBL/GenBank/DDBJ whole genome shotgun (WGS) entry which is preliminary data.</text>
</comment>
<dbReference type="SUPFAM" id="SSF53067">
    <property type="entry name" value="Actin-like ATPase domain"/>
    <property type="match status" value="2"/>
</dbReference>
<dbReference type="Gene3D" id="3.90.640.10">
    <property type="entry name" value="Actin, Chain A, domain 4"/>
    <property type="match status" value="1"/>
</dbReference>
<dbReference type="AlphaFoldDB" id="A0A9N9CER9"/>
<proteinExistence type="predicted"/>
<dbReference type="PANTHER" id="PTHR14187">
    <property type="entry name" value="ALPHA KINASE/ELONGATION FACTOR 2 KINASE"/>
    <property type="match status" value="1"/>
</dbReference>
<dbReference type="Gene3D" id="3.30.420.40">
    <property type="match status" value="2"/>
</dbReference>
<organism evidence="1 2">
    <name type="scientific">Diversispora eburnea</name>
    <dbReference type="NCBI Taxonomy" id="1213867"/>
    <lineage>
        <taxon>Eukaryota</taxon>
        <taxon>Fungi</taxon>
        <taxon>Fungi incertae sedis</taxon>
        <taxon>Mucoromycota</taxon>
        <taxon>Glomeromycotina</taxon>
        <taxon>Glomeromycetes</taxon>
        <taxon>Diversisporales</taxon>
        <taxon>Diversisporaceae</taxon>
        <taxon>Diversispora</taxon>
    </lineage>
</organism>
<accession>A0A9N9CER9</accession>
<keyword evidence="2" id="KW-1185">Reference proteome</keyword>
<dbReference type="InterPro" id="IPR043129">
    <property type="entry name" value="ATPase_NBD"/>
</dbReference>
<evidence type="ECO:0000313" key="1">
    <source>
        <dbReference type="EMBL" id="CAG8600911.1"/>
    </source>
</evidence>
<dbReference type="Proteomes" id="UP000789706">
    <property type="component" value="Unassembled WGS sequence"/>
</dbReference>